<evidence type="ECO:0000313" key="3">
    <source>
        <dbReference type="RefSeq" id="XP_003737508.1"/>
    </source>
</evidence>
<keyword evidence="1" id="KW-1133">Transmembrane helix</keyword>
<dbReference type="AlphaFoldDB" id="A0AAJ6QMA4"/>
<keyword evidence="2" id="KW-1185">Reference proteome</keyword>
<organism evidence="2 3">
    <name type="scientific">Galendromus occidentalis</name>
    <name type="common">western predatory mite</name>
    <dbReference type="NCBI Taxonomy" id="34638"/>
    <lineage>
        <taxon>Eukaryota</taxon>
        <taxon>Metazoa</taxon>
        <taxon>Ecdysozoa</taxon>
        <taxon>Arthropoda</taxon>
        <taxon>Chelicerata</taxon>
        <taxon>Arachnida</taxon>
        <taxon>Acari</taxon>
        <taxon>Parasitiformes</taxon>
        <taxon>Mesostigmata</taxon>
        <taxon>Gamasina</taxon>
        <taxon>Phytoseioidea</taxon>
        <taxon>Phytoseiidae</taxon>
        <taxon>Typhlodrominae</taxon>
        <taxon>Galendromus</taxon>
    </lineage>
</organism>
<dbReference type="Proteomes" id="UP000694867">
    <property type="component" value="Unplaced"/>
</dbReference>
<reference evidence="3" key="1">
    <citation type="submission" date="2025-08" db="UniProtKB">
        <authorList>
            <consortium name="RefSeq"/>
        </authorList>
    </citation>
    <scope>IDENTIFICATION</scope>
</reference>
<keyword evidence="1" id="KW-0472">Membrane</keyword>
<protein>
    <submittedName>
        <fullName evidence="3">Uncharacterized protein LOC100901093</fullName>
    </submittedName>
</protein>
<dbReference type="KEGG" id="goe:100901093"/>
<feature type="transmembrane region" description="Helical" evidence="1">
    <location>
        <begin position="32"/>
        <end position="55"/>
    </location>
</feature>
<name>A0AAJ6QMA4_9ACAR</name>
<gene>
    <name evidence="3" type="primary">LOC100901093</name>
</gene>
<evidence type="ECO:0000256" key="1">
    <source>
        <dbReference type="SAM" id="Phobius"/>
    </source>
</evidence>
<evidence type="ECO:0000313" key="2">
    <source>
        <dbReference type="Proteomes" id="UP000694867"/>
    </source>
</evidence>
<accession>A0AAJ6QMA4</accession>
<sequence>MENNTKIGFPHPDLAGTPRVAPAVFDWDMTRYAGVAAGCVCALFVVAFLYSCVIYRRRRRKAKVRRHVNMMQAGDAALHTPIGPAWTTDLASQVSHSANGAQQIFPQLVSSRPRQPSVDGAFASSGITLKAEVLDSSYYNGTIKKKTRMNKDLAQAIAAFGLPRGGFGSLRKSNRDDEDRLGLPDNMEVVYQERTAV</sequence>
<dbReference type="RefSeq" id="XP_003737508.1">
    <property type="nucleotide sequence ID" value="XM_003737460.1"/>
</dbReference>
<keyword evidence="1" id="KW-0812">Transmembrane</keyword>
<proteinExistence type="predicted"/>
<dbReference type="GeneID" id="100901093"/>